<evidence type="ECO:0000313" key="5">
    <source>
        <dbReference type="Proteomes" id="UP000230605"/>
    </source>
</evidence>
<dbReference type="Proteomes" id="UP001302367">
    <property type="component" value="Chromosome 3"/>
</dbReference>
<evidence type="ECO:0000256" key="1">
    <source>
        <dbReference type="ARBA" id="ARBA00038376"/>
    </source>
</evidence>
<dbReference type="PANTHER" id="PTHR43355:SF2">
    <property type="entry name" value="FLAVIN REDUCTASE (NADPH)"/>
    <property type="match status" value="1"/>
</dbReference>
<dbReference type="SUPFAM" id="SSF51735">
    <property type="entry name" value="NAD(P)-binding Rossmann-fold domains"/>
    <property type="match status" value="1"/>
</dbReference>
<name>A0A2G5I412_CERBT</name>
<dbReference type="AlphaFoldDB" id="A0A2G5I412"/>
<dbReference type="InterPro" id="IPR016040">
    <property type="entry name" value="NAD(P)-bd_dom"/>
</dbReference>
<dbReference type="GO" id="GO:0016646">
    <property type="term" value="F:oxidoreductase activity, acting on the CH-NH group of donors, NAD or NADP as acceptor"/>
    <property type="evidence" value="ECO:0007669"/>
    <property type="project" value="TreeGrafter"/>
</dbReference>
<organism evidence="3 5">
    <name type="scientific">Cercospora beticola</name>
    <name type="common">Sugarbeet leaf spot fungus</name>
    <dbReference type="NCBI Taxonomy" id="122368"/>
    <lineage>
        <taxon>Eukaryota</taxon>
        <taxon>Fungi</taxon>
        <taxon>Dikarya</taxon>
        <taxon>Ascomycota</taxon>
        <taxon>Pezizomycotina</taxon>
        <taxon>Dothideomycetes</taxon>
        <taxon>Dothideomycetidae</taxon>
        <taxon>Mycosphaerellales</taxon>
        <taxon>Mycosphaerellaceae</taxon>
        <taxon>Cercospora</taxon>
    </lineage>
</organism>
<proteinExistence type="inferred from homology"/>
<dbReference type="Gene3D" id="3.40.50.720">
    <property type="entry name" value="NAD(P)-binding Rossmann-like Domain"/>
    <property type="match status" value="1"/>
</dbReference>
<dbReference type="EMBL" id="CP134186">
    <property type="protein sequence ID" value="WPB00165.1"/>
    <property type="molecule type" value="Genomic_DNA"/>
</dbReference>
<accession>A0A2G5I412</accession>
<protein>
    <submittedName>
        <fullName evidence="3">Averufin oxidase A</fullName>
    </submittedName>
</protein>
<dbReference type="EMBL" id="LKMD01000101">
    <property type="protein sequence ID" value="PIA99498.1"/>
    <property type="molecule type" value="Genomic_DNA"/>
</dbReference>
<dbReference type="OrthoDB" id="10254221at2759"/>
<evidence type="ECO:0000313" key="6">
    <source>
        <dbReference type="Proteomes" id="UP001302367"/>
    </source>
</evidence>
<dbReference type="PANTHER" id="PTHR43355">
    <property type="entry name" value="FLAVIN REDUCTASE (NADPH)"/>
    <property type="match status" value="1"/>
</dbReference>
<comment type="similarity">
    <text evidence="1">Belongs to the avfA family.</text>
</comment>
<evidence type="ECO:0000313" key="3">
    <source>
        <dbReference type="EMBL" id="PIA99498.1"/>
    </source>
</evidence>
<dbReference type="InterPro" id="IPR051606">
    <property type="entry name" value="Polyketide_Oxido-like"/>
</dbReference>
<evidence type="ECO:0000313" key="4">
    <source>
        <dbReference type="EMBL" id="WPB00165.1"/>
    </source>
</evidence>
<evidence type="ECO:0000259" key="2">
    <source>
        <dbReference type="Pfam" id="PF13460"/>
    </source>
</evidence>
<feature type="domain" description="NAD(P)-binding" evidence="2">
    <location>
        <begin position="11"/>
        <end position="227"/>
    </location>
</feature>
<reference evidence="4 6" key="2">
    <citation type="submission" date="2023-09" db="EMBL/GenBank/DDBJ databases">
        <title>Complete-Gapless Cercospora beticola genome.</title>
        <authorList>
            <person name="Wyatt N.A."/>
            <person name="Spanner R.E."/>
            <person name="Bolton M.D."/>
        </authorList>
    </citation>
    <scope>NUCLEOTIDE SEQUENCE [LARGE SCALE GENOMIC DNA]</scope>
    <source>
        <strain evidence="4">Cb09-40</strain>
    </source>
</reference>
<keyword evidence="6" id="KW-1185">Reference proteome</keyword>
<reference evidence="3 5" key="1">
    <citation type="submission" date="2015-10" db="EMBL/GenBank/DDBJ databases">
        <title>The cercosporin biosynthetic gene cluster was horizontally transferred to several fungal lineages and shown to be expanded in Cercospora beticola based on microsynteny with recipient genomes.</title>
        <authorList>
            <person name="De Jonge R."/>
            <person name="Ebert M.K."/>
            <person name="Suttle J.C."/>
            <person name="Jurick Ii W.M."/>
            <person name="Secor G.A."/>
            <person name="Thomma B.P."/>
            <person name="Van De Peer Y."/>
            <person name="Bolton M.D."/>
        </authorList>
    </citation>
    <scope>NUCLEOTIDE SEQUENCE [LARGE SCALE GENOMIC DNA]</scope>
    <source>
        <strain evidence="3 5">09-40</strain>
    </source>
</reference>
<dbReference type="Proteomes" id="UP000230605">
    <property type="component" value="Chromosome 3"/>
</dbReference>
<dbReference type="InterPro" id="IPR036291">
    <property type="entry name" value="NAD(P)-bd_dom_sf"/>
</dbReference>
<gene>
    <name evidence="3" type="ORF">CB0940_03001</name>
    <name evidence="4" type="ORF">RHO25_004784</name>
</gene>
<dbReference type="Pfam" id="PF13460">
    <property type="entry name" value="NAD_binding_10"/>
    <property type="match status" value="1"/>
</dbReference>
<sequence>MSNTKRYALLGATGATGSAVLRALLEKEHSDLVLNILVRSKDKLFRAFPELEQKAKFSINIFEGDVGNRSVLASCLAEVGTIFMCVAQNGSQMGTDLALSTATAIRETLWTARKLQGEGEFEAPTIVNLRSASLNPPLAAQTPKVVHKVVMFCLHYSYADVRRACTVYEAAAAVGLVKYIWVDPPTLHDAQGEKCTGYALISCGSQDKQATALSYADLGAAMTEIAERQDEFRGQAVGVTATGKVKESWVVLLGFLVNGAFGRATGWWSSCWAPTLLD</sequence>